<dbReference type="EMBL" id="CP000284">
    <property type="protein sequence ID" value="ABE48472.1"/>
    <property type="molecule type" value="Genomic_DNA"/>
</dbReference>
<evidence type="ECO:0000313" key="4">
    <source>
        <dbReference type="Proteomes" id="UP000002440"/>
    </source>
</evidence>
<dbReference type="InterPro" id="IPR038162">
    <property type="entry name" value="SoxY_sf"/>
</dbReference>
<dbReference type="HOGENOM" id="CLU_118521_0_0_4"/>
<dbReference type="Pfam" id="PF13501">
    <property type="entry name" value="SoxY"/>
    <property type="match status" value="1"/>
</dbReference>
<organism evidence="3 4">
    <name type="scientific">Methylobacillus flagellatus (strain ATCC 51484 / DSM 6875 / VKM B-1610 / KT)</name>
    <dbReference type="NCBI Taxonomy" id="265072"/>
    <lineage>
        <taxon>Bacteria</taxon>
        <taxon>Pseudomonadati</taxon>
        <taxon>Pseudomonadota</taxon>
        <taxon>Betaproteobacteria</taxon>
        <taxon>Nitrosomonadales</taxon>
        <taxon>Methylophilaceae</taxon>
        <taxon>Methylobacillus</taxon>
    </lineage>
</organism>
<name>Q1H4W5_METFK</name>
<gene>
    <name evidence="3" type="ordered locus">Mfla_0201</name>
</gene>
<keyword evidence="1" id="KW-0732">Signal</keyword>
<sequence>MSAGRRTLLQWLAACCVMPWQALAASWRLPVMEPGLAESEMQEPDKLGDIQDSRIEIVAPALAEDGSSIRVDIMSRIQGTEAIALYASNNPESLIANFTFSRGAQPCVVTHIRLAQSQTIEVVVKAGSRYYRASRHIALTSAGMVRDAQG</sequence>
<dbReference type="STRING" id="265072.Mfla_0201"/>
<protein>
    <submittedName>
        <fullName evidence="3">Thiosulfate-binding protein SoxY</fullName>
    </submittedName>
</protein>
<feature type="domain" description="Ig-like SoxY" evidence="2">
    <location>
        <begin position="51"/>
        <end position="143"/>
    </location>
</feature>
<dbReference type="Gene3D" id="2.60.40.2470">
    <property type="entry name" value="SoxY domain"/>
    <property type="match status" value="1"/>
</dbReference>
<dbReference type="KEGG" id="mfa:Mfla_0201"/>
<reference evidence="3 4" key="1">
    <citation type="submission" date="2006-03" db="EMBL/GenBank/DDBJ databases">
        <title>Complete sequence of Methylobacillus flagellatus KT.</title>
        <authorList>
            <consortium name="US DOE Joint Genome Institute"/>
            <person name="Copeland A."/>
            <person name="Lucas S."/>
            <person name="Lapidus A."/>
            <person name="Barry K."/>
            <person name="Detter J.C."/>
            <person name="Glavina del Rio T."/>
            <person name="Hammon N."/>
            <person name="Israni S."/>
            <person name="Dalin E."/>
            <person name="Tice H."/>
            <person name="Pitluck S."/>
            <person name="Brettin T."/>
            <person name="Bruce D."/>
            <person name="Han C."/>
            <person name="Tapia R."/>
            <person name="Saunders E."/>
            <person name="Gilna P."/>
            <person name="Schmutz J."/>
            <person name="Larimer F."/>
            <person name="Land M."/>
            <person name="Kyrpides N."/>
            <person name="Anderson I."/>
            <person name="Richardson P."/>
        </authorList>
    </citation>
    <scope>NUCLEOTIDE SEQUENCE [LARGE SCALE GENOMIC DNA]</scope>
    <source>
        <strain evidence="4">KT / ATCC 51484 / DSM 6875</strain>
    </source>
</reference>
<evidence type="ECO:0000313" key="3">
    <source>
        <dbReference type="EMBL" id="ABE48472.1"/>
    </source>
</evidence>
<accession>Q1H4W5</accession>
<feature type="signal peptide" evidence="1">
    <location>
        <begin position="1"/>
        <end position="24"/>
    </location>
</feature>
<evidence type="ECO:0000256" key="1">
    <source>
        <dbReference type="SAM" id="SignalP"/>
    </source>
</evidence>
<dbReference type="AlphaFoldDB" id="Q1H4W5"/>
<dbReference type="RefSeq" id="WP_011478569.1">
    <property type="nucleotide sequence ID" value="NC_007947.1"/>
</dbReference>
<dbReference type="eggNOG" id="COG5501">
    <property type="taxonomic scope" value="Bacteria"/>
</dbReference>
<feature type="chain" id="PRO_5004189698" evidence="1">
    <location>
        <begin position="25"/>
        <end position="150"/>
    </location>
</feature>
<dbReference type="Proteomes" id="UP000002440">
    <property type="component" value="Chromosome"/>
</dbReference>
<proteinExistence type="predicted"/>
<dbReference type="OrthoDB" id="9798154at2"/>
<evidence type="ECO:0000259" key="2">
    <source>
        <dbReference type="Pfam" id="PF13501"/>
    </source>
</evidence>
<dbReference type="InterPro" id="IPR032711">
    <property type="entry name" value="SoxY"/>
</dbReference>
<keyword evidence="4" id="KW-1185">Reference proteome</keyword>